<dbReference type="SMART" id="SM00852">
    <property type="entry name" value="MoCF_biosynth"/>
    <property type="match status" value="2"/>
</dbReference>
<evidence type="ECO:0000256" key="1">
    <source>
        <dbReference type="ARBA" id="ARBA00005046"/>
    </source>
</evidence>
<dbReference type="Gene3D" id="3.40.980.10">
    <property type="entry name" value="MoaB/Mog-like domain"/>
    <property type="match status" value="2"/>
</dbReference>
<protein>
    <submittedName>
        <fullName evidence="8">Molybdenum cofactor biosynthesis protein</fullName>
    </submittedName>
</protein>
<feature type="domain" description="MoaB/Mog" evidence="7">
    <location>
        <begin position="411"/>
        <end position="559"/>
    </location>
</feature>
<dbReference type="CDD" id="cd00887">
    <property type="entry name" value="MoeA"/>
    <property type="match status" value="1"/>
</dbReference>
<proteinExistence type="inferred from homology"/>
<dbReference type="GO" id="GO:0006777">
    <property type="term" value="P:Mo-molybdopterin cofactor biosynthetic process"/>
    <property type="evidence" value="ECO:0007669"/>
    <property type="project" value="UniProtKB-UniRule"/>
</dbReference>
<evidence type="ECO:0000256" key="5">
    <source>
        <dbReference type="RuleBase" id="RU365090"/>
    </source>
</evidence>
<keyword evidence="5" id="KW-0808">Transferase</keyword>
<dbReference type="AlphaFoldDB" id="A0A165V9K2"/>
<sequence length="659" mass="69334">MPIRVAVLTISDTASNDPSADSSGPAIRDILAGKGFDCNPDHAAIVPDDEGRIRSTVLAWCAQGDVDWVITTGGTGFGVRDRTPEAIAPLLDRQAPGLVHLMLSTSLAHTPMAALARPVAGTIGSTLVVTLPGSVKAVKENLEALLNRGVVGHAVELVRGGKGTDVHSQLAKEGTSAFAGQSEGGHVHAHHHHHHHDHDHGHQAPVPRSVLSHDPSLPASARHRESPFPIISLSEALKLVMDNIKPLGTFTAKVTPALKGHVLAEDIYAPQNVPSTYTTSVDGYALCSTDPPGIYPVLTPATHRTADPLPAKTLYRINTGAPLPAGADTVIMVEDTRLVSTAAHESKEETEVATLVQVPPGENVRAPGSDVRKGERVLARGTVLRAGGGEVGTLAFVGRKEVEVYRKPRVAILSTGNEIVDIQAPSPAQDPEQEQEWGGIWDTNRPSLHAALEGMGYDVLDLGIVQDNIPAHLSALSHGLSSADILLTTGGTSMGPSDLLKPAIERHLHGTIHFGRVAVKPGKPTTFASVGGTPLFALPGNPASALVCFYVFVVPALRRMGGWDARACQLPRVSVQIQSPMRLDPRPEFHRVVLKSTLSPEGPTVLKAYSTGGQRSSRMSSLSGANGLVALPGGQGELKAGTWAEAVVIGEIEMDVNVQ</sequence>
<dbReference type="OrthoDB" id="4349954at2759"/>
<accession>A0A165V9K2</accession>
<dbReference type="NCBIfam" id="NF045515">
    <property type="entry name" value="Glp_gephyrin"/>
    <property type="match status" value="1"/>
</dbReference>
<feature type="domain" description="MoaB/Mog" evidence="7">
    <location>
        <begin position="6"/>
        <end position="153"/>
    </location>
</feature>
<comment type="cofactor">
    <cofactor evidence="5">
        <name>Mg(2+)</name>
        <dbReference type="ChEBI" id="CHEBI:18420"/>
    </cofactor>
</comment>
<dbReference type="SUPFAM" id="SSF63882">
    <property type="entry name" value="MoeA N-terminal region -like"/>
    <property type="match status" value="1"/>
</dbReference>
<dbReference type="GO" id="GO:0061598">
    <property type="term" value="F:molybdopterin adenylyltransferase activity"/>
    <property type="evidence" value="ECO:0007669"/>
    <property type="project" value="UniProtKB-UniRule"/>
</dbReference>
<evidence type="ECO:0000256" key="4">
    <source>
        <dbReference type="ARBA" id="ARBA00023150"/>
    </source>
</evidence>
<feature type="compositionally biased region" description="Basic residues" evidence="6">
    <location>
        <begin position="187"/>
        <end position="197"/>
    </location>
</feature>
<comment type="similarity">
    <text evidence="3">In the C-terminal section; belongs to the MoeA family.</text>
</comment>
<organism evidence="8 9">
    <name type="scientific">Neolentinus lepideus HHB14362 ss-1</name>
    <dbReference type="NCBI Taxonomy" id="1314782"/>
    <lineage>
        <taxon>Eukaryota</taxon>
        <taxon>Fungi</taxon>
        <taxon>Dikarya</taxon>
        <taxon>Basidiomycota</taxon>
        <taxon>Agaricomycotina</taxon>
        <taxon>Agaricomycetes</taxon>
        <taxon>Gloeophyllales</taxon>
        <taxon>Gloeophyllaceae</taxon>
        <taxon>Neolentinus</taxon>
    </lineage>
</organism>
<dbReference type="Pfam" id="PF03453">
    <property type="entry name" value="MoeA_N"/>
    <property type="match status" value="1"/>
</dbReference>
<dbReference type="InterPro" id="IPR036688">
    <property type="entry name" value="MoeA_C_domain_IV_sf"/>
</dbReference>
<dbReference type="Gene3D" id="2.170.190.11">
    <property type="entry name" value="Molybdopterin biosynthesis moea protein, domain 3"/>
    <property type="match status" value="1"/>
</dbReference>
<reference evidence="8 9" key="1">
    <citation type="journal article" date="2016" name="Mol. Biol. Evol.">
        <title>Comparative Genomics of Early-Diverging Mushroom-Forming Fungi Provides Insights into the Origins of Lignocellulose Decay Capabilities.</title>
        <authorList>
            <person name="Nagy L.G."/>
            <person name="Riley R."/>
            <person name="Tritt A."/>
            <person name="Adam C."/>
            <person name="Daum C."/>
            <person name="Floudas D."/>
            <person name="Sun H."/>
            <person name="Yadav J.S."/>
            <person name="Pangilinan J."/>
            <person name="Larsson K.H."/>
            <person name="Matsuura K."/>
            <person name="Barry K."/>
            <person name="Labutti K."/>
            <person name="Kuo R."/>
            <person name="Ohm R.A."/>
            <person name="Bhattacharya S.S."/>
            <person name="Shirouzu T."/>
            <person name="Yoshinaga Y."/>
            <person name="Martin F.M."/>
            <person name="Grigoriev I.V."/>
            <person name="Hibbett D.S."/>
        </authorList>
    </citation>
    <scope>NUCLEOTIDE SEQUENCE [LARGE SCALE GENOMIC DNA]</scope>
    <source>
        <strain evidence="8 9">HHB14362 ss-1</strain>
    </source>
</reference>
<comment type="similarity">
    <text evidence="2">In the N-terminal section; belongs to the MoaB/Mog family.</text>
</comment>
<dbReference type="InterPro" id="IPR005111">
    <property type="entry name" value="MoeA_C_domain_IV"/>
</dbReference>
<dbReference type="Pfam" id="PF03454">
    <property type="entry name" value="MoeA_C"/>
    <property type="match status" value="1"/>
</dbReference>
<dbReference type="PANTHER" id="PTHR10192:SF5">
    <property type="entry name" value="GEPHYRIN"/>
    <property type="match status" value="1"/>
</dbReference>
<evidence type="ECO:0000313" key="8">
    <source>
        <dbReference type="EMBL" id="KZT29371.1"/>
    </source>
</evidence>
<dbReference type="InterPro" id="IPR008284">
    <property type="entry name" value="MoCF_biosynth_CS"/>
</dbReference>
<dbReference type="GO" id="GO:0005524">
    <property type="term" value="F:ATP binding"/>
    <property type="evidence" value="ECO:0007669"/>
    <property type="project" value="UniProtKB-UniRule"/>
</dbReference>
<comment type="function">
    <text evidence="5">Catalyzes two steps in the biosynthesis of the molybdenum cofactor. In the first step, molybdopterin is adenylated. Subsequently, molybdate is inserted into adenylated molybdopterin and AMP is released.</text>
</comment>
<gene>
    <name evidence="8" type="ORF">NEOLEDRAFT_1160512</name>
</gene>
<name>A0A165V9K2_9AGAM</name>
<dbReference type="InterPro" id="IPR005110">
    <property type="entry name" value="MoeA_linker/N"/>
</dbReference>
<dbReference type="Proteomes" id="UP000076761">
    <property type="component" value="Unassembled WGS sequence"/>
</dbReference>
<keyword evidence="4 5" id="KW-0501">Molybdenum cofactor biosynthesis</keyword>
<dbReference type="InterPro" id="IPR036135">
    <property type="entry name" value="MoeA_linker/N_sf"/>
</dbReference>
<dbReference type="SUPFAM" id="SSF53218">
    <property type="entry name" value="Molybdenum cofactor biosynthesis proteins"/>
    <property type="match status" value="2"/>
</dbReference>
<dbReference type="Gene3D" id="2.40.340.10">
    <property type="entry name" value="MoeA, C-terminal, domain IV"/>
    <property type="match status" value="1"/>
</dbReference>
<evidence type="ECO:0000256" key="3">
    <source>
        <dbReference type="ARBA" id="ARBA00008339"/>
    </source>
</evidence>
<comment type="pathway">
    <text evidence="1 5">Cofactor biosynthesis; molybdopterin biosynthesis.</text>
</comment>
<comment type="catalytic activity">
    <reaction evidence="5">
        <text>adenylyl-molybdopterin + molybdate = Mo-molybdopterin + AMP + H(+)</text>
        <dbReference type="Rhea" id="RHEA:35047"/>
        <dbReference type="ChEBI" id="CHEBI:15378"/>
        <dbReference type="ChEBI" id="CHEBI:36264"/>
        <dbReference type="ChEBI" id="CHEBI:62727"/>
        <dbReference type="ChEBI" id="CHEBI:71302"/>
        <dbReference type="ChEBI" id="CHEBI:456215"/>
    </reaction>
</comment>
<dbReference type="Gene3D" id="3.90.105.10">
    <property type="entry name" value="Molybdopterin biosynthesis moea protein, domain 2"/>
    <property type="match status" value="1"/>
</dbReference>
<dbReference type="GO" id="GO:0046872">
    <property type="term" value="F:metal ion binding"/>
    <property type="evidence" value="ECO:0007669"/>
    <property type="project" value="UniProtKB-UniRule"/>
</dbReference>
<dbReference type="EMBL" id="KV425554">
    <property type="protein sequence ID" value="KZT29371.1"/>
    <property type="molecule type" value="Genomic_DNA"/>
</dbReference>
<evidence type="ECO:0000256" key="2">
    <source>
        <dbReference type="ARBA" id="ARBA00007589"/>
    </source>
</evidence>
<evidence type="ECO:0000259" key="7">
    <source>
        <dbReference type="SMART" id="SM00852"/>
    </source>
</evidence>
<dbReference type="FunFam" id="3.40.980.10:FF:000001">
    <property type="entry name" value="Molybdopterin molybdenumtransferase"/>
    <property type="match status" value="1"/>
</dbReference>
<comment type="similarity">
    <text evidence="5">Belongs to the MoeA family.</text>
</comment>
<dbReference type="PANTHER" id="PTHR10192">
    <property type="entry name" value="MOLYBDOPTERIN BIOSYNTHESIS PROTEIN"/>
    <property type="match status" value="1"/>
</dbReference>
<dbReference type="CDD" id="cd00886">
    <property type="entry name" value="MogA_MoaB"/>
    <property type="match status" value="1"/>
</dbReference>
<dbReference type="UniPathway" id="UPA00344"/>
<evidence type="ECO:0000313" key="9">
    <source>
        <dbReference type="Proteomes" id="UP000076761"/>
    </source>
</evidence>
<keyword evidence="5" id="KW-0479">Metal-binding</keyword>
<feature type="region of interest" description="Disordered" evidence="6">
    <location>
        <begin position="176"/>
        <end position="223"/>
    </location>
</feature>
<dbReference type="STRING" id="1314782.A0A165V9K2"/>
<dbReference type="GO" id="GO:0005829">
    <property type="term" value="C:cytosol"/>
    <property type="evidence" value="ECO:0007669"/>
    <property type="project" value="TreeGrafter"/>
</dbReference>
<comment type="catalytic activity">
    <reaction evidence="5">
        <text>molybdopterin + ATP + H(+) = adenylyl-molybdopterin + diphosphate</text>
        <dbReference type="Rhea" id="RHEA:31331"/>
        <dbReference type="ChEBI" id="CHEBI:15378"/>
        <dbReference type="ChEBI" id="CHEBI:30616"/>
        <dbReference type="ChEBI" id="CHEBI:33019"/>
        <dbReference type="ChEBI" id="CHEBI:58698"/>
        <dbReference type="ChEBI" id="CHEBI:62727"/>
    </reaction>
</comment>
<dbReference type="InParanoid" id="A0A165V9K2"/>
<dbReference type="SUPFAM" id="SSF63867">
    <property type="entry name" value="MoeA C-terminal domain-like"/>
    <property type="match status" value="1"/>
</dbReference>
<dbReference type="NCBIfam" id="TIGR00177">
    <property type="entry name" value="molyb_syn"/>
    <property type="match status" value="2"/>
</dbReference>
<dbReference type="InterPro" id="IPR038987">
    <property type="entry name" value="MoeA-like"/>
</dbReference>
<dbReference type="GO" id="GO:0061599">
    <property type="term" value="F:molybdopterin molybdotransferase activity"/>
    <property type="evidence" value="ECO:0007669"/>
    <property type="project" value="UniProtKB-UniRule"/>
</dbReference>
<dbReference type="PROSITE" id="PS01079">
    <property type="entry name" value="MOCF_BIOSYNTHESIS_2"/>
    <property type="match status" value="1"/>
</dbReference>
<evidence type="ECO:0000256" key="6">
    <source>
        <dbReference type="SAM" id="MobiDB-lite"/>
    </source>
</evidence>
<keyword evidence="5" id="KW-0460">Magnesium</keyword>
<dbReference type="InterPro" id="IPR036425">
    <property type="entry name" value="MoaB/Mog-like_dom_sf"/>
</dbReference>
<keyword evidence="9" id="KW-1185">Reference proteome</keyword>
<dbReference type="InterPro" id="IPR001453">
    <property type="entry name" value="MoaB/Mog_dom"/>
</dbReference>
<keyword evidence="5" id="KW-0500">Molybdenum</keyword>
<dbReference type="Pfam" id="PF00994">
    <property type="entry name" value="MoCF_biosynth"/>
    <property type="match status" value="2"/>
</dbReference>